<evidence type="ECO:0000256" key="5">
    <source>
        <dbReference type="NCBIfam" id="TIGR02625"/>
    </source>
</evidence>
<dbReference type="NCBIfam" id="TIGR02625">
    <property type="entry name" value="YiiL_rotase"/>
    <property type="match status" value="1"/>
</dbReference>
<organism evidence="6 7">
    <name type="scientific">Filimonas zeae</name>
    <dbReference type="NCBI Taxonomy" id="1737353"/>
    <lineage>
        <taxon>Bacteria</taxon>
        <taxon>Pseudomonadati</taxon>
        <taxon>Bacteroidota</taxon>
        <taxon>Chitinophagia</taxon>
        <taxon>Chitinophagales</taxon>
        <taxon>Chitinophagaceae</taxon>
        <taxon>Filimonas</taxon>
    </lineage>
</organism>
<evidence type="ECO:0000313" key="7">
    <source>
        <dbReference type="Proteomes" id="UP000627292"/>
    </source>
</evidence>
<evidence type="ECO:0000313" key="6">
    <source>
        <dbReference type="EMBL" id="GGH75897.1"/>
    </source>
</evidence>
<dbReference type="InterPro" id="IPR013448">
    <property type="entry name" value="L-rhamnose_mutarotase"/>
</dbReference>
<gene>
    <name evidence="6" type="primary">rhaM</name>
    <name evidence="6" type="ORF">GCM10011379_39940</name>
</gene>
<protein>
    <recommendedName>
        <fullName evidence="5">L-rhamnose mutarotase</fullName>
        <ecNumber evidence="5">5.1.3.32</ecNumber>
    </recommendedName>
</protein>
<keyword evidence="7" id="KW-1185">Reference proteome</keyword>
<dbReference type="GO" id="GO:0019301">
    <property type="term" value="P:rhamnose catabolic process"/>
    <property type="evidence" value="ECO:0007669"/>
    <property type="project" value="UniProtKB-UniRule"/>
</dbReference>
<dbReference type="Gene3D" id="3.30.70.100">
    <property type="match status" value="1"/>
</dbReference>
<evidence type="ECO:0000256" key="1">
    <source>
        <dbReference type="ARBA" id="ARBA00022490"/>
    </source>
</evidence>
<dbReference type="SUPFAM" id="SSF54909">
    <property type="entry name" value="Dimeric alpha+beta barrel"/>
    <property type="match status" value="1"/>
</dbReference>
<accession>A0A917MXT0</accession>
<dbReference type="GO" id="GO:0005737">
    <property type="term" value="C:cytoplasm"/>
    <property type="evidence" value="ECO:0007669"/>
    <property type="project" value="InterPro"/>
</dbReference>
<dbReference type="EMBL" id="BMIB01000004">
    <property type="protein sequence ID" value="GGH75897.1"/>
    <property type="molecule type" value="Genomic_DNA"/>
</dbReference>
<dbReference type="GO" id="GO:0062192">
    <property type="term" value="F:L-rhamnose mutarotase activity"/>
    <property type="evidence" value="ECO:0007669"/>
    <property type="project" value="UniProtKB-UniRule"/>
</dbReference>
<dbReference type="HAMAP" id="MF_01663">
    <property type="entry name" value="L_rham_rotase"/>
    <property type="match status" value="1"/>
</dbReference>
<dbReference type="PANTHER" id="PTHR34389">
    <property type="entry name" value="L-RHAMNOSE MUTAROTASE"/>
    <property type="match status" value="1"/>
</dbReference>
<reference evidence="6" key="1">
    <citation type="journal article" date="2014" name="Int. J. Syst. Evol. Microbiol.">
        <title>Complete genome sequence of Corynebacterium casei LMG S-19264T (=DSM 44701T), isolated from a smear-ripened cheese.</title>
        <authorList>
            <consortium name="US DOE Joint Genome Institute (JGI-PGF)"/>
            <person name="Walter F."/>
            <person name="Albersmeier A."/>
            <person name="Kalinowski J."/>
            <person name="Ruckert C."/>
        </authorList>
    </citation>
    <scope>NUCLEOTIDE SEQUENCE</scope>
    <source>
        <strain evidence="6">CGMCC 1.15290</strain>
    </source>
</reference>
<keyword evidence="2" id="KW-0413">Isomerase</keyword>
<reference evidence="6" key="2">
    <citation type="submission" date="2020-09" db="EMBL/GenBank/DDBJ databases">
        <authorList>
            <person name="Sun Q."/>
            <person name="Zhou Y."/>
        </authorList>
    </citation>
    <scope>NUCLEOTIDE SEQUENCE</scope>
    <source>
        <strain evidence="6">CGMCC 1.15290</strain>
    </source>
</reference>
<dbReference type="EC" id="5.1.3.32" evidence="5"/>
<comment type="caution">
    <text evidence="6">The sequence shown here is derived from an EMBL/GenBank/DDBJ whole genome shotgun (WGS) entry which is preliminary data.</text>
</comment>
<keyword evidence="3" id="KW-0119">Carbohydrate metabolism</keyword>
<evidence type="ECO:0000256" key="2">
    <source>
        <dbReference type="ARBA" id="ARBA00023235"/>
    </source>
</evidence>
<name>A0A917MXT0_9BACT</name>
<dbReference type="Pfam" id="PF05336">
    <property type="entry name" value="rhaM"/>
    <property type="match status" value="1"/>
</dbReference>
<evidence type="ECO:0000256" key="3">
    <source>
        <dbReference type="ARBA" id="ARBA00023277"/>
    </source>
</evidence>
<keyword evidence="4" id="KW-0684">Rhamnose metabolism</keyword>
<dbReference type="PANTHER" id="PTHR34389:SF2">
    <property type="entry name" value="L-RHAMNOSE MUTAROTASE"/>
    <property type="match status" value="1"/>
</dbReference>
<proteinExistence type="inferred from homology"/>
<dbReference type="Proteomes" id="UP000627292">
    <property type="component" value="Unassembled WGS sequence"/>
</dbReference>
<dbReference type="AlphaFoldDB" id="A0A917MXT0"/>
<dbReference type="InterPro" id="IPR011008">
    <property type="entry name" value="Dimeric_a/b-barrel"/>
</dbReference>
<dbReference type="InterPro" id="IPR008000">
    <property type="entry name" value="Rham/fucose_mutarotase"/>
</dbReference>
<keyword evidence="1" id="KW-0963">Cytoplasm</keyword>
<evidence type="ECO:0000256" key="4">
    <source>
        <dbReference type="ARBA" id="ARBA00023308"/>
    </source>
</evidence>
<sequence>MSFDFLLSYMKIAFTMKLFPGKEAEYKKRHDEIWPELATLLTETGISDYSIFLDEKTLTLFGVYEVADAEALQNLPDQPIMRKWWHYMGDIMETNPDESPVSIPLKQVFYLP</sequence>